<keyword evidence="3" id="KW-1185">Reference proteome</keyword>
<feature type="region of interest" description="Disordered" evidence="1">
    <location>
        <begin position="173"/>
        <end position="222"/>
    </location>
</feature>
<evidence type="ECO:0000313" key="2">
    <source>
        <dbReference type="EMBL" id="KAL0956709.1"/>
    </source>
</evidence>
<dbReference type="Proteomes" id="UP001556367">
    <property type="component" value="Unassembled WGS sequence"/>
</dbReference>
<gene>
    <name evidence="2" type="ORF">HGRIS_002830</name>
</gene>
<dbReference type="EMBL" id="JASNQZ010000006">
    <property type="protein sequence ID" value="KAL0956709.1"/>
    <property type="molecule type" value="Genomic_DNA"/>
</dbReference>
<feature type="region of interest" description="Disordered" evidence="1">
    <location>
        <begin position="280"/>
        <end position="319"/>
    </location>
</feature>
<proteinExistence type="predicted"/>
<sequence length="346" mass="39105">MALLDFLKKKPDRKQVRRSVSMPLDAASVARCLDPTKPPKIPGSFELQFVCMPPPEEFSIQVTYEEVLASSRVYRHGHTEDNNLSDFPQDVEACSLLDDVLEEFPDTPQDVILPPLFWLTREGSPEWFAGYEQSSFPSRFHPADYSHDEGFDKFKSLSMTLNQSSLQLLYNTAQNAHRSRRSPKSSLDMELTRCRTLSESSPQHLGSPALSPTHRRRMYSDASAVTKPVLTRSLTTPLTTGTLGKPDLRRQALGNAHRSAAPEVKGYPPMAYPRRMLEQHSRTFSAPAAPSHLHSRQKPRRDWGEQYHGRPLPPVPAGYRVAPVRPLRIRKRSEENALVGRVGEPF</sequence>
<evidence type="ECO:0000313" key="3">
    <source>
        <dbReference type="Proteomes" id="UP001556367"/>
    </source>
</evidence>
<protein>
    <submittedName>
        <fullName evidence="2">Uncharacterized protein</fullName>
    </submittedName>
</protein>
<accession>A0ABR3JM80</accession>
<comment type="caution">
    <text evidence="2">The sequence shown here is derived from an EMBL/GenBank/DDBJ whole genome shotgun (WGS) entry which is preliminary data.</text>
</comment>
<evidence type="ECO:0000256" key="1">
    <source>
        <dbReference type="SAM" id="MobiDB-lite"/>
    </source>
</evidence>
<feature type="compositionally biased region" description="Polar residues" evidence="1">
    <location>
        <begin position="195"/>
        <end position="204"/>
    </location>
</feature>
<name>A0ABR3JM80_9AGAR</name>
<organism evidence="2 3">
    <name type="scientific">Hohenbuehelia grisea</name>
    <dbReference type="NCBI Taxonomy" id="104357"/>
    <lineage>
        <taxon>Eukaryota</taxon>
        <taxon>Fungi</taxon>
        <taxon>Dikarya</taxon>
        <taxon>Basidiomycota</taxon>
        <taxon>Agaricomycotina</taxon>
        <taxon>Agaricomycetes</taxon>
        <taxon>Agaricomycetidae</taxon>
        <taxon>Agaricales</taxon>
        <taxon>Pleurotineae</taxon>
        <taxon>Pleurotaceae</taxon>
        <taxon>Hohenbuehelia</taxon>
    </lineage>
</organism>
<reference evidence="3" key="1">
    <citation type="submission" date="2024-06" db="EMBL/GenBank/DDBJ databases">
        <title>Multi-omics analyses provide insights into the biosynthesis of the anticancer antibiotic pleurotin in Hohenbuehelia grisea.</title>
        <authorList>
            <person name="Weaver J.A."/>
            <person name="Alberti F."/>
        </authorList>
    </citation>
    <scope>NUCLEOTIDE SEQUENCE [LARGE SCALE GENOMIC DNA]</scope>
    <source>
        <strain evidence="3">T-177</strain>
    </source>
</reference>